<gene>
    <name evidence="1" type="ORF">MRB53_032804</name>
</gene>
<sequence length="133" mass="14789">MPTIYGKAKSESVALIQDRRVWSFSKAGLGVDLPAELVRSLGGMKTVPSMNGSKQWLCKMGRKSDFQRRKLELSSLMGIRLAMLEITKMGVGDGEDVRAAEEDDKVADENAMQFLCRSDAMNNRLTMNTVNEQ</sequence>
<organism evidence="1 2">
    <name type="scientific">Persea americana</name>
    <name type="common">Avocado</name>
    <dbReference type="NCBI Taxonomy" id="3435"/>
    <lineage>
        <taxon>Eukaryota</taxon>
        <taxon>Viridiplantae</taxon>
        <taxon>Streptophyta</taxon>
        <taxon>Embryophyta</taxon>
        <taxon>Tracheophyta</taxon>
        <taxon>Spermatophyta</taxon>
        <taxon>Magnoliopsida</taxon>
        <taxon>Magnoliidae</taxon>
        <taxon>Laurales</taxon>
        <taxon>Lauraceae</taxon>
        <taxon>Persea</taxon>
    </lineage>
</organism>
<evidence type="ECO:0000313" key="2">
    <source>
        <dbReference type="Proteomes" id="UP001234297"/>
    </source>
</evidence>
<dbReference type="EMBL" id="CM056819">
    <property type="protein sequence ID" value="KAJ8624274.1"/>
    <property type="molecule type" value="Genomic_DNA"/>
</dbReference>
<dbReference type="Proteomes" id="UP001234297">
    <property type="component" value="Chromosome 11"/>
</dbReference>
<accession>A0ACC2KSX0</accession>
<reference evidence="1 2" key="1">
    <citation type="journal article" date="2022" name="Hortic Res">
        <title>A haplotype resolved chromosomal level avocado genome allows analysis of novel avocado genes.</title>
        <authorList>
            <person name="Nath O."/>
            <person name="Fletcher S.J."/>
            <person name="Hayward A."/>
            <person name="Shaw L.M."/>
            <person name="Masouleh A.K."/>
            <person name="Furtado A."/>
            <person name="Henry R.J."/>
            <person name="Mitter N."/>
        </authorList>
    </citation>
    <scope>NUCLEOTIDE SEQUENCE [LARGE SCALE GENOMIC DNA]</scope>
    <source>
        <strain evidence="2">cv. Hass</strain>
    </source>
</reference>
<comment type="caution">
    <text evidence="1">The sequence shown here is derived from an EMBL/GenBank/DDBJ whole genome shotgun (WGS) entry which is preliminary data.</text>
</comment>
<name>A0ACC2KSX0_PERAE</name>
<evidence type="ECO:0000313" key="1">
    <source>
        <dbReference type="EMBL" id="KAJ8624274.1"/>
    </source>
</evidence>
<protein>
    <submittedName>
        <fullName evidence="1">Uncharacterized protein</fullName>
    </submittedName>
</protein>
<keyword evidence="2" id="KW-1185">Reference proteome</keyword>
<proteinExistence type="predicted"/>